<gene>
    <name evidence="1" type="ORF">WMO37_00585</name>
</gene>
<comment type="caution">
    <text evidence="1">The sequence shown here is derived from an EMBL/GenBank/DDBJ whole genome shotgun (WGS) entry which is preliminary data.</text>
</comment>
<accession>A0ABV1H1E4</accession>
<proteinExistence type="predicted"/>
<dbReference type="EMBL" id="JBBMFS010000001">
    <property type="protein sequence ID" value="MEQ2553516.1"/>
    <property type="molecule type" value="Genomic_DNA"/>
</dbReference>
<evidence type="ECO:0000313" key="2">
    <source>
        <dbReference type="Proteomes" id="UP001546774"/>
    </source>
</evidence>
<protein>
    <submittedName>
        <fullName evidence="1">Uncharacterized protein</fullName>
    </submittedName>
</protein>
<name>A0ABV1H1E4_9FIRM</name>
<dbReference type="Proteomes" id="UP001546774">
    <property type="component" value="Unassembled WGS sequence"/>
</dbReference>
<reference evidence="1" key="1">
    <citation type="submission" date="2024-03" db="EMBL/GenBank/DDBJ databases">
        <title>Human intestinal bacterial collection.</title>
        <authorList>
            <person name="Pauvert C."/>
            <person name="Hitch T.C.A."/>
            <person name="Clavel T."/>
        </authorList>
    </citation>
    <scope>NUCLEOTIDE SEQUENCE [LARGE SCALE GENOMIC DNA]</scope>
    <source>
        <strain evidence="1">CLA-AA-H89B</strain>
    </source>
</reference>
<evidence type="ECO:0000313" key="1">
    <source>
        <dbReference type="EMBL" id="MEQ2553516.1"/>
    </source>
</evidence>
<sequence>MKISLKKVIVTWGIVFGILSQCVPVTRIYAAQNAYEICDSVQQKIDKALSINGNNKEYIDEIIERFYQDIHTDEEGFNEYLDMALDSILDMEDTKNEKYLIALRDYIEKNREQQNSQVLNANSRITGYPAAVGAYKLGIAIVRNRGCKYTANYMEHALEFSGNSSPSTYVHHNDDWARELSCNFYLGCQIAMQFEEEVIGQDKAYGEVHGSFAFTSDNSSLDAFAALHNVDYSVIFTRKGDGTYSALYKLSDVYDFDWSGYDNFEIGFANNYCYMMQEMNWIKPFPIDIFYSV</sequence>
<keyword evidence="2" id="KW-1185">Reference proteome</keyword>
<organism evidence="1 2">
    <name type="scientific">Lachnospira intestinalis</name>
    <dbReference type="NCBI Taxonomy" id="3133158"/>
    <lineage>
        <taxon>Bacteria</taxon>
        <taxon>Bacillati</taxon>
        <taxon>Bacillota</taxon>
        <taxon>Clostridia</taxon>
        <taxon>Lachnospirales</taxon>
        <taxon>Lachnospiraceae</taxon>
        <taxon>Lachnospira</taxon>
    </lineage>
</organism>